<name>A0A848KMW6_9NOCA</name>
<dbReference type="EMBL" id="VCQU01000016">
    <property type="protein sequence ID" value="NMN99288.1"/>
    <property type="molecule type" value="Genomic_DNA"/>
</dbReference>
<proteinExistence type="predicted"/>
<evidence type="ECO:0000313" key="1">
    <source>
        <dbReference type="EMBL" id="NMN99288.1"/>
    </source>
</evidence>
<dbReference type="AlphaFoldDB" id="A0A848KMW6"/>
<reference evidence="1 2" key="1">
    <citation type="submission" date="2019-05" db="EMBL/GenBank/DDBJ databases">
        <authorList>
            <person name="Lee S.D."/>
        </authorList>
    </citation>
    <scope>NUCLEOTIDE SEQUENCE [LARGE SCALE GENOMIC DNA]</scope>
    <source>
        <strain evidence="1 2">YC2-7</strain>
    </source>
</reference>
<protein>
    <submittedName>
        <fullName evidence="1">Uncharacterized protein</fullName>
    </submittedName>
</protein>
<comment type="caution">
    <text evidence="1">The sequence shown here is derived from an EMBL/GenBank/DDBJ whole genome shotgun (WGS) entry which is preliminary data.</text>
</comment>
<accession>A0A848KMW6</accession>
<organism evidence="1 2">
    <name type="scientific">Antrihabitans stalactiti</name>
    <dbReference type="NCBI Taxonomy" id="2584121"/>
    <lineage>
        <taxon>Bacteria</taxon>
        <taxon>Bacillati</taxon>
        <taxon>Actinomycetota</taxon>
        <taxon>Actinomycetes</taxon>
        <taxon>Mycobacteriales</taxon>
        <taxon>Nocardiaceae</taxon>
        <taxon>Antrihabitans</taxon>
    </lineage>
</organism>
<sequence>MNTQINLGPRDMDALLWLAEMYGQPMTVVAGLLDVDIHNAYRIVRRWRAAGMVAKAGYRPVPGPSWVFPTRSAAEGLLDSYVRYWIPTAKMAAHHSTVGWVRLALTGPSLDRWTSERLLRLEVGPAKAGETRKHIHDGRYTDDLGKRWAVEVELTEKSKTAGELAVRMAYETARDAGLDGLIYYYRTTAVKKAVTRAAALLDGPGKEGAPKFFTVDLQDLLADRTSARSSQDVALDEADGAMSS</sequence>
<dbReference type="Proteomes" id="UP000535543">
    <property type="component" value="Unassembled WGS sequence"/>
</dbReference>
<reference evidence="1 2" key="2">
    <citation type="submission" date="2020-06" db="EMBL/GenBank/DDBJ databases">
        <title>Antribacter stalactiti gen. nov., sp. nov., a new member of the family Nacardiaceae isolated from a cave.</title>
        <authorList>
            <person name="Kim I.S."/>
        </authorList>
    </citation>
    <scope>NUCLEOTIDE SEQUENCE [LARGE SCALE GENOMIC DNA]</scope>
    <source>
        <strain evidence="1 2">YC2-7</strain>
    </source>
</reference>
<gene>
    <name evidence="1" type="ORF">FGL95_30145</name>
</gene>
<evidence type="ECO:0000313" key="2">
    <source>
        <dbReference type="Proteomes" id="UP000535543"/>
    </source>
</evidence>
<keyword evidence="2" id="KW-1185">Reference proteome</keyword>
<dbReference type="RefSeq" id="WP_169594425.1">
    <property type="nucleotide sequence ID" value="NZ_VCQU01000016.1"/>
</dbReference>